<comment type="caution">
    <text evidence="2">The sequence shown here is derived from an EMBL/GenBank/DDBJ whole genome shotgun (WGS) entry which is preliminary data.</text>
</comment>
<name>A0AAW2UWW6_9LAMI</name>
<gene>
    <name evidence="2" type="ORF">Slati_3099400</name>
</gene>
<accession>A0AAW2UWW6</accession>
<protein>
    <recommendedName>
        <fullName evidence="1">DUF8040 domain-containing protein</fullName>
    </recommendedName>
</protein>
<dbReference type="AlphaFoldDB" id="A0AAW2UWW6"/>
<feature type="domain" description="DUF8040" evidence="1">
    <location>
        <begin position="28"/>
        <end position="100"/>
    </location>
</feature>
<reference evidence="2" key="2">
    <citation type="journal article" date="2024" name="Plant">
        <title>Genomic evolution and insights into agronomic trait innovations of Sesamum species.</title>
        <authorList>
            <person name="Miao H."/>
            <person name="Wang L."/>
            <person name="Qu L."/>
            <person name="Liu H."/>
            <person name="Sun Y."/>
            <person name="Le M."/>
            <person name="Wang Q."/>
            <person name="Wei S."/>
            <person name="Zheng Y."/>
            <person name="Lin W."/>
            <person name="Duan Y."/>
            <person name="Cao H."/>
            <person name="Xiong S."/>
            <person name="Wang X."/>
            <person name="Wei L."/>
            <person name="Li C."/>
            <person name="Ma Q."/>
            <person name="Ju M."/>
            <person name="Zhao R."/>
            <person name="Li G."/>
            <person name="Mu C."/>
            <person name="Tian Q."/>
            <person name="Mei H."/>
            <person name="Zhang T."/>
            <person name="Gao T."/>
            <person name="Zhang H."/>
        </authorList>
    </citation>
    <scope>NUCLEOTIDE SEQUENCE</scope>
    <source>
        <strain evidence="2">KEN1</strain>
    </source>
</reference>
<dbReference type="EMBL" id="JACGWN010000011">
    <property type="protein sequence ID" value="KAL0420765.1"/>
    <property type="molecule type" value="Genomic_DNA"/>
</dbReference>
<evidence type="ECO:0000313" key="2">
    <source>
        <dbReference type="EMBL" id="KAL0420765.1"/>
    </source>
</evidence>
<proteinExistence type="predicted"/>
<evidence type="ECO:0000259" key="1">
    <source>
        <dbReference type="Pfam" id="PF26138"/>
    </source>
</evidence>
<reference evidence="2" key="1">
    <citation type="submission" date="2020-06" db="EMBL/GenBank/DDBJ databases">
        <authorList>
            <person name="Li T."/>
            <person name="Hu X."/>
            <person name="Zhang T."/>
            <person name="Song X."/>
            <person name="Zhang H."/>
            <person name="Dai N."/>
            <person name="Sheng W."/>
            <person name="Hou X."/>
            <person name="Wei L."/>
        </authorList>
    </citation>
    <scope>NUCLEOTIDE SEQUENCE</scope>
    <source>
        <strain evidence="2">KEN1</strain>
        <tissue evidence="2">Leaf</tissue>
    </source>
</reference>
<dbReference type="InterPro" id="IPR058353">
    <property type="entry name" value="DUF8040"/>
</dbReference>
<organism evidence="2">
    <name type="scientific">Sesamum latifolium</name>
    <dbReference type="NCBI Taxonomy" id="2727402"/>
    <lineage>
        <taxon>Eukaryota</taxon>
        <taxon>Viridiplantae</taxon>
        <taxon>Streptophyta</taxon>
        <taxon>Embryophyta</taxon>
        <taxon>Tracheophyta</taxon>
        <taxon>Spermatophyta</taxon>
        <taxon>Magnoliopsida</taxon>
        <taxon>eudicotyledons</taxon>
        <taxon>Gunneridae</taxon>
        <taxon>Pentapetalae</taxon>
        <taxon>asterids</taxon>
        <taxon>lamiids</taxon>
        <taxon>Lamiales</taxon>
        <taxon>Pedaliaceae</taxon>
        <taxon>Sesamum</taxon>
    </lineage>
</organism>
<dbReference type="InterPro" id="IPR045249">
    <property type="entry name" value="HARBI1-like"/>
</dbReference>
<dbReference type="PANTHER" id="PTHR22930">
    <property type="match status" value="1"/>
</dbReference>
<dbReference type="Pfam" id="PF26138">
    <property type="entry name" value="DUF8040"/>
    <property type="match status" value="1"/>
</dbReference>
<sequence length="235" mass="26666">MADVAVALALLRIPNQIRHLHMLVEYIDMTCLRNLRMDHNAFGHLCYLLAHSGGISNTKFITMLEQMAMFLSVIAHHKKNWVVKHDFILSGRTVSKHFHADCLGVLDGTFINVRVSEQDKGRYRPRKGHVAVNILGVCNPNMQFICLNGLGREVAVNKMLHDAINRRNGLWVPTGNYYLCGNDYQMPKASLPHTEVFVITYVNGTMEREDHRTARNTLTSNIILQGMLLNGRLDC</sequence>
<dbReference type="PANTHER" id="PTHR22930:SF281">
    <property type="entry name" value="NUCLEASE"/>
    <property type="match status" value="1"/>
</dbReference>